<feature type="transmembrane region" description="Helical" evidence="1">
    <location>
        <begin position="98"/>
        <end position="131"/>
    </location>
</feature>
<keyword evidence="1" id="KW-0472">Membrane</keyword>
<evidence type="ECO:0008006" key="4">
    <source>
        <dbReference type="Google" id="ProtNLM"/>
    </source>
</evidence>
<dbReference type="EMBL" id="JBHSKD010000002">
    <property type="protein sequence ID" value="MFC5175478.1"/>
    <property type="molecule type" value="Genomic_DNA"/>
</dbReference>
<proteinExistence type="predicted"/>
<evidence type="ECO:0000313" key="2">
    <source>
        <dbReference type="EMBL" id="MFC5175478.1"/>
    </source>
</evidence>
<dbReference type="RefSeq" id="WP_378586292.1">
    <property type="nucleotide sequence ID" value="NZ_JBHSKD010000002.1"/>
</dbReference>
<evidence type="ECO:0000313" key="3">
    <source>
        <dbReference type="Proteomes" id="UP001596087"/>
    </source>
</evidence>
<comment type="caution">
    <text evidence="2">The sequence shown here is derived from an EMBL/GenBank/DDBJ whole genome shotgun (WGS) entry which is preliminary data.</text>
</comment>
<keyword evidence="1" id="KW-0812">Transmembrane</keyword>
<keyword evidence="1" id="KW-1133">Transmembrane helix</keyword>
<name>A0ABW0BEN4_9ACTN</name>
<protein>
    <recommendedName>
        <fullName evidence="4">DoxX family membrane protein</fullName>
    </recommendedName>
</protein>
<organism evidence="2 3">
    <name type="scientific">Nocardioides taihuensis</name>
    <dbReference type="NCBI Taxonomy" id="1835606"/>
    <lineage>
        <taxon>Bacteria</taxon>
        <taxon>Bacillati</taxon>
        <taxon>Actinomycetota</taxon>
        <taxon>Actinomycetes</taxon>
        <taxon>Propionibacteriales</taxon>
        <taxon>Nocardioidaceae</taxon>
        <taxon>Nocardioides</taxon>
    </lineage>
</organism>
<feature type="transmembrane region" description="Helical" evidence="1">
    <location>
        <begin position="28"/>
        <end position="50"/>
    </location>
</feature>
<evidence type="ECO:0000256" key="1">
    <source>
        <dbReference type="SAM" id="Phobius"/>
    </source>
</evidence>
<gene>
    <name evidence="2" type="ORF">ACFPGP_02260</name>
</gene>
<reference evidence="3" key="1">
    <citation type="journal article" date="2019" name="Int. J. Syst. Evol. Microbiol.">
        <title>The Global Catalogue of Microorganisms (GCM) 10K type strain sequencing project: providing services to taxonomists for standard genome sequencing and annotation.</title>
        <authorList>
            <consortium name="The Broad Institute Genomics Platform"/>
            <consortium name="The Broad Institute Genome Sequencing Center for Infectious Disease"/>
            <person name="Wu L."/>
            <person name="Ma J."/>
        </authorList>
    </citation>
    <scope>NUCLEOTIDE SEQUENCE [LARGE SCALE GENOMIC DNA]</scope>
    <source>
        <strain evidence="3">DFY41</strain>
    </source>
</reference>
<feature type="transmembrane region" description="Helical" evidence="1">
    <location>
        <begin position="71"/>
        <end position="92"/>
    </location>
</feature>
<dbReference type="Proteomes" id="UP001596087">
    <property type="component" value="Unassembled WGS sequence"/>
</dbReference>
<accession>A0ABW0BEN4</accession>
<keyword evidence="3" id="KW-1185">Reference proteome</keyword>
<sequence>MTQAVQDRVLAAPGRRHPHLGRQLVGGFYLVMGGVHLGLVSADTGVYRTFADEALFGFVRDGWADIVMPHMAVWGLLLMAGEITLGTLLLVGGRAAPWGWAGVIAFHLLLLLFGFWAWAWAVPALVVLVLLARHDLRVAAEEAAGTDDNRKHDVEEVAA</sequence>